<name>A0A916XHI3_9SPHI</name>
<sequence>MAQAVSNEDLSKIEKIVKQNPKLLNVISASGFNVLMLCLYIEKFASFKRLIELGANSNSINPYTKHSVLIEACKPFGTSLEWRTDNRYAELLLMKGADPNYAVEQDFTNEQRVNISATSPIFRASRLDLGLVKTLVRFGADYEKRIGGTKPFAQAVTFKKFAIINYYIDSLKIDLKAPLTIGTSDSLFVQDYIDKFMAYQGGTEGYELKQKLIKRLTAKGIDFKNHKYKL</sequence>
<accession>A0A916XHI3</accession>
<dbReference type="Proteomes" id="UP000651668">
    <property type="component" value="Unassembled WGS sequence"/>
</dbReference>
<dbReference type="SUPFAM" id="SSF48403">
    <property type="entry name" value="Ankyrin repeat"/>
    <property type="match status" value="1"/>
</dbReference>
<evidence type="ECO:0008006" key="3">
    <source>
        <dbReference type="Google" id="ProtNLM"/>
    </source>
</evidence>
<reference evidence="1" key="2">
    <citation type="submission" date="2020-09" db="EMBL/GenBank/DDBJ databases">
        <authorList>
            <person name="Sun Q."/>
            <person name="Zhou Y."/>
        </authorList>
    </citation>
    <scope>NUCLEOTIDE SEQUENCE</scope>
    <source>
        <strain evidence="1">CGMCC 1.15343</strain>
    </source>
</reference>
<dbReference type="EMBL" id="BMIL01000009">
    <property type="protein sequence ID" value="GGC72505.1"/>
    <property type="molecule type" value="Genomic_DNA"/>
</dbReference>
<comment type="caution">
    <text evidence="1">The sequence shown here is derived from an EMBL/GenBank/DDBJ whole genome shotgun (WGS) entry which is preliminary data.</text>
</comment>
<keyword evidence="2" id="KW-1185">Reference proteome</keyword>
<gene>
    <name evidence="1" type="ORF">GCM10011387_27570</name>
</gene>
<dbReference type="RefSeq" id="WP_188627502.1">
    <property type="nucleotide sequence ID" value="NZ_BMIL01000009.1"/>
</dbReference>
<dbReference type="InterPro" id="IPR036770">
    <property type="entry name" value="Ankyrin_rpt-contain_sf"/>
</dbReference>
<organism evidence="1 2">
    <name type="scientific">Pedobacter quisquiliarum</name>
    <dbReference type="NCBI Taxonomy" id="1834438"/>
    <lineage>
        <taxon>Bacteria</taxon>
        <taxon>Pseudomonadati</taxon>
        <taxon>Bacteroidota</taxon>
        <taxon>Sphingobacteriia</taxon>
        <taxon>Sphingobacteriales</taxon>
        <taxon>Sphingobacteriaceae</taxon>
        <taxon>Pedobacter</taxon>
    </lineage>
</organism>
<proteinExistence type="predicted"/>
<protein>
    <recommendedName>
        <fullName evidence="3">Ankyrin repeat-containing protein</fullName>
    </recommendedName>
</protein>
<dbReference type="Gene3D" id="1.25.40.20">
    <property type="entry name" value="Ankyrin repeat-containing domain"/>
    <property type="match status" value="1"/>
</dbReference>
<dbReference type="AlphaFoldDB" id="A0A916XHI3"/>
<evidence type="ECO:0000313" key="1">
    <source>
        <dbReference type="EMBL" id="GGC72505.1"/>
    </source>
</evidence>
<evidence type="ECO:0000313" key="2">
    <source>
        <dbReference type="Proteomes" id="UP000651668"/>
    </source>
</evidence>
<reference evidence="1" key="1">
    <citation type="journal article" date="2014" name="Int. J. Syst. Evol. Microbiol.">
        <title>Complete genome sequence of Corynebacterium casei LMG S-19264T (=DSM 44701T), isolated from a smear-ripened cheese.</title>
        <authorList>
            <consortium name="US DOE Joint Genome Institute (JGI-PGF)"/>
            <person name="Walter F."/>
            <person name="Albersmeier A."/>
            <person name="Kalinowski J."/>
            <person name="Ruckert C."/>
        </authorList>
    </citation>
    <scope>NUCLEOTIDE SEQUENCE</scope>
    <source>
        <strain evidence="1">CGMCC 1.15343</strain>
    </source>
</reference>